<keyword evidence="2" id="KW-1185">Reference proteome</keyword>
<evidence type="ECO:0000313" key="2">
    <source>
        <dbReference type="Proteomes" id="UP000193498"/>
    </source>
</evidence>
<protein>
    <submittedName>
        <fullName evidence="1">Uncharacterized protein</fullName>
    </submittedName>
</protein>
<dbReference type="Proteomes" id="UP000193498">
    <property type="component" value="Unassembled WGS sequence"/>
</dbReference>
<dbReference type="EMBL" id="MCFE01000227">
    <property type="protein sequence ID" value="ORX93691.1"/>
    <property type="molecule type" value="Genomic_DNA"/>
</dbReference>
<dbReference type="AlphaFoldDB" id="A0A1Y1Y6N6"/>
<proteinExistence type="predicted"/>
<name>A0A1Y1Y6N6_9FUNG</name>
<reference evidence="1 2" key="1">
    <citation type="submission" date="2016-07" db="EMBL/GenBank/DDBJ databases">
        <title>Pervasive Adenine N6-methylation of Active Genes in Fungi.</title>
        <authorList>
            <consortium name="DOE Joint Genome Institute"/>
            <person name="Mondo S.J."/>
            <person name="Dannebaum R.O."/>
            <person name="Kuo R.C."/>
            <person name="Labutti K."/>
            <person name="Haridas S."/>
            <person name="Kuo A."/>
            <person name="Salamov A."/>
            <person name="Ahrendt S.R."/>
            <person name="Lipzen A."/>
            <person name="Sullivan W."/>
            <person name="Andreopoulos W.B."/>
            <person name="Clum A."/>
            <person name="Lindquist E."/>
            <person name="Daum C."/>
            <person name="Ramamoorthy G.K."/>
            <person name="Gryganskyi A."/>
            <person name="Culley D."/>
            <person name="Magnuson J.K."/>
            <person name="James T.Y."/>
            <person name="O'Malley M.A."/>
            <person name="Stajich J.E."/>
            <person name="Spatafora J.W."/>
            <person name="Visel A."/>
            <person name="Grigoriev I.V."/>
        </authorList>
    </citation>
    <scope>NUCLEOTIDE SEQUENCE [LARGE SCALE GENOMIC DNA]</scope>
    <source>
        <strain evidence="1 2">CBS 931.73</strain>
    </source>
</reference>
<dbReference type="OrthoDB" id="5717343at2759"/>
<gene>
    <name evidence="1" type="ORF">K493DRAFT_338171</name>
</gene>
<dbReference type="InParanoid" id="A0A1Y1Y6N6"/>
<accession>A0A1Y1Y6N6</accession>
<sequence>MAKNHFQVEPRKNTQELAATLQTFRAEFKNGSLTVSEFISAYIILFTANKRPNKWLTGKLNPSIEYELSWLYPEMQNPTAASLCKYQDELGISPQDLSRLRKMLPKGDSEKELTFTDVFKYAAVYGVERYVNQAIVNLALGSPTIHLLFHIPSAVRVLKFQAEGSRIVTCFLKATELEQILTDTYPPYESRDVVGFMIHDLKHLQAFFEPSLYFEQVGFAHCLASTLEYPGLREFFSDPYFAADFDHCISDMNSASIHLLSFLKAKWISAFHRSIYPPPCTKLRLDDDEHELFEVRYWKPLLSSWGMPQAHLDHCWKICKPQFSQEDKLAIRRWFHELGCQLMNRHAEFVVA</sequence>
<evidence type="ECO:0000313" key="1">
    <source>
        <dbReference type="EMBL" id="ORX93691.1"/>
    </source>
</evidence>
<comment type="caution">
    <text evidence="1">The sequence shown here is derived from an EMBL/GenBank/DDBJ whole genome shotgun (WGS) entry which is preliminary data.</text>
</comment>
<organism evidence="1 2">
    <name type="scientific">Basidiobolus meristosporus CBS 931.73</name>
    <dbReference type="NCBI Taxonomy" id="1314790"/>
    <lineage>
        <taxon>Eukaryota</taxon>
        <taxon>Fungi</taxon>
        <taxon>Fungi incertae sedis</taxon>
        <taxon>Zoopagomycota</taxon>
        <taxon>Entomophthoromycotina</taxon>
        <taxon>Basidiobolomycetes</taxon>
        <taxon>Basidiobolales</taxon>
        <taxon>Basidiobolaceae</taxon>
        <taxon>Basidiobolus</taxon>
    </lineage>
</organism>